<keyword evidence="3" id="KW-1185">Reference proteome</keyword>
<proteinExistence type="predicted"/>
<dbReference type="RefSeq" id="XP_019862237.1">
    <property type="nucleotide sequence ID" value="XM_020006678.1"/>
</dbReference>
<name>A0AAN0JYE3_AMPQE</name>
<dbReference type="Proteomes" id="UP000007879">
    <property type="component" value="Unassembled WGS sequence"/>
</dbReference>
<dbReference type="AlphaFoldDB" id="A0AAN0JYE3"/>
<organism evidence="2 3">
    <name type="scientific">Amphimedon queenslandica</name>
    <name type="common">Sponge</name>
    <dbReference type="NCBI Taxonomy" id="400682"/>
    <lineage>
        <taxon>Eukaryota</taxon>
        <taxon>Metazoa</taxon>
        <taxon>Porifera</taxon>
        <taxon>Demospongiae</taxon>
        <taxon>Heteroscleromorpha</taxon>
        <taxon>Haplosclerida</taxon>
        <taxon>Niphatidae</taxon>
        <taxon>Amphimedon</taxon>
    </lineage>
</organism>
<dbReference type="KEGG" id="aqu:109590804"/>
<evidence type="ECO:0000313" key="2">
    <source>
        <dbReference type="EnsemblMetazoa" id="XP_019862237.1"/>
    </source>
</evidence>
<dbReference type="EnsemblMetazoa" id="XM_020006678.1">
    <property type="protein sequence ID" value="XP_019862237.1"/>
    <property type="gene ID" value="LOC109590804"/>
</dbReference>
<evidence type="ECO:0000313" key="3">
    <source>
        <dbReference type="Proteomes" id="UP000007879"/>
    </source>
</evidence>
<sequence length="107" mass="12382">MTDKEKELQVINESLRHDLQVARINNQSLQEALLETQSLSVSSAAALLEKDEMIQRLESQLQETKSLYYKKDEEKQFVQLTKASGEYKGKVIKLQDQDFDEKIHLGQ</sequence>
<keyword evidence="1" id="KW-0175">Coiled coil</keyword>
<protein>
    <submittedName>
        <fullName evidence="2">Uncharacterized protein</fullName>
    </submittedName>
</protein>
<reference evidence="3" key="1">
    <citation type="journal article" date="2010" name="Nature">
        <title>The Amphimedon queenslandica genome and the evolution of animal complexity.</title>
        <authorList>
            <person name="Srivastava M."/>
            <person name="Simakov O."/>
            <person name="Chapman J."/>
            <person name="Fahey B."/>
            <person name="Gauthier M.E."/>
            <person name="Mitros T."/>
            <person name="Richards G.S."/>
            <person name="Conaco C."/>
            <person name="Dacre M."/>
            <person name="Hellsten U."/>
            <person name="Larroux C."/>
            <person name="Putnam N.H."/>
            <person name="Stanke M."/>
            <person name="Adamska M."/>
            <person name="Darling A."/>
            <person name="Degnan S.M."/>
            <person name="Oakley T.H."/>
            <person name="Plachetzki D.C."/>
            <person name="Zhai Y."/>
            <person name="Adamski M."/>
            <person name="Calcino A."/>
            <person name="Cummins S.F."/>
            <person name="Goodstein D.M."/>
            <person name="Harris C."/>
            <person name="Jackson D.J."/>
            <person name="Leys S.P."/>
            <person name="Shu S."/>
            <person name="Woodcroft B.J."/>
            <person name="Vervoort M."/>
            <person name="Kosik K.S."/>
            <person name="Manning G."/>
            <person name="Degnan B.M."/>
            <person name="Rokhsar D.S."/>
        </authorList>
    </citation>
    <scope>NUCLEOTIDE SEQUENCE [LARGE SCALE GENOMIC DNA]</scope>
</reference>
<feature type="coiled-coil region" evidence="1">
    <location>
        <begin position="12"/>
        <end position="74"/>
    </location>
</feature>
<dbReference type="GeneID" id="109590804"/>
<accession>A0AAN0JYE3</accession>
<evidence type="ECO:0000256" key="1">
    <source>
        <dbReference type="SAM" id="Coils"/>
    </source>
</evidence>
<reference evidence="2" key="2">
    <citation type="submission" date="2024-06" db="UniProtKB">
        <authorList>
            <consortium name="EnsemblMetazoa"/>
        </authorList>
    </citation>
    <scope>IDENTIFICATION</scope>
</reference>